<sequence>MTPPKPSDLQPTELDRRIQEAHHTMMTFLDRGYSEDTALELTDITLTRHDRRTLLDSVDL</sequence>
<evidence type="ECO:0000313" key="2">
    <source>
        <dbReference type="Proteomes" id="UP000249451"/>
    </source>
</evidence>
<dbReference type="AlphaFoldDB" id="A0A2W5CUT2"/>
<dbReference type="EMBL" id="QFNY01000259">
    <property type="protein sequence ID" value="PZO98725.1"/>
    <property type="molecule type" value="Genomic_DNA"/>
</dbReference>
<comment type="caution">
    <text evidence="1">The sequence shown here is derived from an EMBL/GenBank/DDBJ whole genome shotgun (WGS) entry which is preliminary data.</text>
</comment>
<name>A0A2W5CUT2_9CORY</name>
<accession>A0A2W5CUT2</accession>
<organism evidence="1 2">
    <name type="scientific">Corynebacterium urealyticum</name>
    <dbReference type="NCBI Taxonomy" id="43771"/>
    <lineage>
        <taxon>Bacteria</taxon>
        <taxon>Bacillati</taxon>
        <taxon>Actinomycetota</taxon>
        <taxon>Actinomycetes</taxon>
        <taxon>Mycobacteriales</taxon>
        <taxon>Corynebacteriaceae</taxon>
        <taxon>Corynebacterium</taxon>
    </lineage>
</organism>
<evidence type="ECO:0008006" key="3">
    <source>
        <dbReference type="Google" id="ProtNLM"/>
    </source>
</evidence>
<protein>
    <recommendedName>
        <fullName evidence="3">TetR family transcriptional regulator</fullName>
    </recommendedName>
</protein>
<evidence type="ECO:0000313" key="1">
    <source>
        <dbReference type="EMBL" id="PZO98725.1"/>
    </source>
</evidence>
<gene>
    <name evidence="1" type="ORF">DI609_09920</name>
</gene>
<proteinExistence type="predicted"/>
<dbReference type="Proteomes" id="UP000249451">
    <property type="component" value="Unassembled WGS sequence"/>
</dbReference>
<reference evidence="1 2" key="1">
    <citation type="submission" date="2017-11" db="EMBL/GenBank/DDBJ databases">
        <title>Infants hospitalized years apart are colonized by the same room-sourced microbial strains.</title>
        <authorList>
            <person name="Brooks B."/>
            <person name="Olm M.R."/>
            <person name="Firek B.A."/>
            <person name="Baker R."/>
            <person name="Thomas B.C."/>
            <person name="Morowitz M.J."/>
            <person name="Banfield J.F."/>
        </authorList>
    </citation>
    <scope>NUCLEOTIDE SEQUENCE [LARGE SCALE GENOMIC DNA]</scope>
    <source>
        <strain evidence="1">S2_012_000_R3_87</strain>
    </source>
</reference>